<dbReference type="Proteomes" id="UP000485058">
    <property type="component" value="Unassembled WGS sequence"/>
</dbReference>
<keyword evidence="2" id="KW-0732">Signal</keyword>
<keyword evidence="1" id="KW-0472">Membrane</keyword>
<feature type="transmembrane region" description="Helical" evidence="1">
    <location>
        <begin position="81"/>
        <end position="101"/>
    </location>
</feature>
<accession>A0A699ZVI7</accession>
<feature type="signal peptide" evidence="2">
    <location>
        <begin position="1"/>
        <end position="20"/>
    </location>
</feature>
<gene>
    <name evidence="3" type="ORF">HaLaN_20189</name>
</gene>
<name>A0A699ZVI7_HAELA</name>
<keyword evidence="1" id="KW-1133">Transmembrane helix</keyword>
<reference evidence="3 4" key="1">
    <citation type="submission" date="2020-02" db="EMBL/GenBank/DDBJ databases">
        <title>Draft genome sequence of Haematococcus lacustris strain NIES-144.</title>
        <authorList>
            <person name="Morimoto D."/>
            <person name="Nakagawa S."/>
            <person name="Yoshida T."/>
            <person name="Sawayama S."/>
        </authorList>
    </citation>
    <scope>NUCLEOTIDE SEQUENCE [LARGE SCALE GENOMIC DNA]</scope>
    <source>
        <strain evidence="3 4">NIES-144</strain>
    </source>
</reference>
<dbReference type="PANTHER" id="PTHR11319:SF35">
    <property type="entry name" value="OUTER MEMBRANE PROTEIN PMPC-RELATED"/>
    <property type="match status" value="1"/>
</dbReference>
<dbReference type="EMBL" id="BLLF01002099">
    <property type="protein sequence ID" value="GFH22684.1"/>
    <property type="molecule type" value="Genomic_DNA"/>
</dbReference>
<evidence type="ECO:0000256" key="1">
    <source>
        <dbReference type="SAM" id="Phobius"/>
    </source>
</evidence>
<protein>
    <submittedName>
        <fullName evidence="3">Uncharacterized protein</fullName>
    </submittedName>
</protein>
<dbReference type="AlphaFoldDB" id="A0A699ZVI7"/>
<comment type="caution">
    <text evidence="3">The sequence shown here is derived from an EMBL/GenBank/DDBJ whole genome shotgun (WGS) entry which is preliminary data.</text>
</comment>
<feature type="transmembrane region" description="Helical" evidence="1">
    <location>
        <begin position="49"/>
        <end position="69"/>
    </location>
</feature>
<evidence type="ECO:0000256" key="2">
    <source>
        <dbReference type="SAM" id="SignalP"/>
    </source>
</evidence>
<evidence type="ECO:0000313" key="3">
    <source>
        <dbReference type="EMBL" id="GFH22684.1"/>
    </source>
</evidence>
<keyword evidence="1" id="KW-0812">Transmembrane</keyword>
<sequence length="137" mass="14434">MLRKLAVAAVSVLLVHQAGSAQVLAVMAVILAALALQTWAQPFTSSLLNWLEALSLKATLVHLYLLLLLPLCSSAAQKTAVSMLIVTVDSAALAVLLYHLAVTCFVGHAKAVLSTAASLQHSSLQHGRKASLASHRY</sequence>
<organism evidence="3 4">
    <name type="scientific">Haematococcus lacustris</name>
    <name type="common">Green alga</name>
    <name type="synonym">Haematococcus pluvialis</name>
    <dbReference type="NCBI Taxonomy" id="44745"/>
    <lineage>
        <taxon>Eukaryota</taxon>
        <taxon>Viridiplantae</taxon>
        <taxon>Chlorophyta</taxon>
        <taxon>core chlorophytes</taxon>
        <taxon>Chlorophyceae</taxon>
        <taxon>CS clade</taxon>
        <taxon>Chlamydomonadales</taxon>
        <taxon>Haematococcaceae</taxon>
        <taxon>Haematococcus</taxon>
    </lineage>
</organism>
<proteinExistence type="predicted"/>
<keyword evidence="4" id="KW-1185">Reference proteome</keyword>
<evidence type="ECO:0000313" key="4">
    <source>
        <dbReference type="Proteomes" id="UP000485058"/>
    </source>
</evidence>
<feature type="chain" id="PRO_5025605435" evidence="2">
    <location>
        <begin position="21"/>
        <end position="137"/>
    </location>
</feature>
<dbReference type="PANTHER" id="PTHR11319">
    <property type="entry name" value="G PROTEIN-COUPLED RECEPTOR-RELATED"/>
    <property type="match status" value="1"/>
</dbReference>